<evidence type="ECO:0000313" key="2">
    <source>
        <dbReference type="Proteomes" id="UP000790709"/>
    </source>
</evidence>
<dbReference type="Proteomes" id="UP000790709">
    <property type="component" value="Unassembled WGS sequence"/>
</dbReference>
<reference evidence="1" key="1">
    <citation type="journal article" date="2021" name="New Phytol.">
        <title>Evolutionary innovations through gain and loss of genes in the ectomycorrhizal Boletales.</title>
        <authorList>
            <person name="Wu G."/>
            <person name="Miyauchi S."/>
            <person name="Morin E."/>
            <person name="Kuo A."/>
            <person name="Drula E."/>
            <person name="Varga T."/>
            <person name="Kohler A."/>
            <person name="Feng B."/>
            <person name="Cao Y."/>
            <person name="Lipzen A."/>
            <person name="Daum C."/>
            <person name="Hundley H."/>
            <person name="Pangilinan J."/>
            <person name="Johnson J."/>
            <person name="Barry K."/>
            <person name="LaButti K."/>
            <person name="Ng V."/>
            <person name="Ahrendt S."/>
            <person name="Min B."/>
            <person name="Choi I.G."/>
            <person name="Park H."/>
            <person name="Plett J.M."/>
            <person name="Magnuson J."/>
            <person name="Spatafora J.W."/>
            <person name="Nagy L.G."/>
            <person name="Henrissat B."/>
            <person name="Grigoriev I.V."/>
            <person name="Yang Z.L."/>
            <person name="Xu J."/>
            <person name="Martin F.M."/>
        </authorList>
    </citation>
    <scope>NUCLEOTIDE SEQUENCE</scope>
    <source>
        <strain evidence="1">KUC20120723A-06</strain>
    </source>
</reference>
<organism evidence="1 2">
    <name type="scientific">Leucogyrophana mollusca</name>
    <dbReference type="NCBI Taxonomy" id="85980"/>
    <lineage>
        <taxon>Eukaryota</taxon>
        <taxon>Fungi</taxon>
        <taxon>Dikarya</taxon>
        <taxon>Basidiomycota</taxon>
        <taxon>Agaricomycotina</taxon>
        <taxon>Agaricomycetes</taxon>
        <taxon>Agaricomycetidae</taxon>
        <taxon>Boletales</taxon>
        <taxon>Boletales incertae sedis</taxon>
        <taxon>Leucogyrophana</taxon>
    </lineage>
</organism>
<keyword evidence="2" id="KW-1185">Reference proteome</keyword>
<sequence>MASWVDLFSLLTTTLFFVGAIVGVIYIAKQITAAVQSTKQTLQERGIAISDKGVSVKTSKRFDRSDYVDATQRGFIKAMNSASYGSGDAEEKHHPKLKSASSVNGASHEAKEHEKKKVFGMRRTHSSTSSGTK</sequence>
<accession>A0ACB8BAH8</accession>
<proteinExistence type="predicted"/>
<protein>
    <submittedName>
        <fullName evidence="1">Uncharacterized protein</fullName>
    </submittedName>
</protein>
<comment type="caution">
    <text evidence="1">The sequence shown here is derived from an EMBL/GenBank/DDBJ whole genome shotgun (WGS) entry which is preliminary data.</text>
</comment>
<evidence type="ECO:0000313" key="1">
    <source>
        <dbReference type="EMBL" id="KAH7922294.1"/>
    </source>
</evidence>
<name>A0ACB8BAH8_9AGAM</name>
<gene>
    <name evidence="1" type="ORF">BV22DRAFT_666909</name>
</gene>
<dbReference type="EMBL" id="MU266490">
    <property type="protein sequence ID" value="KAH7922294.1"/>
    <property type="molecule type" value="Genomic_DNA"/>
</dbReference>